<protein>
    <submittedName>
        <fullName evidence="2">Uncharacterized protein</fullName>
    </submittedName>
</protein>
<keyword evidence="3" id="KW-1185">Reference proteome</keyword>
<evidence type="ECO:0000256" key="1">
    <source>
        <dbReference type="SAM" id="MobiDB-lite"/>
    </source>
</evidence>
<dbReference type="EMBL" id="BGZK01000912">
    <property type="protein sequence ID" value="GBP64885.1"/>
    <property type="molecule type" value="Genomic_DNA"/>
</dbReference>
<reference evidence="2 3" key="1">
    <citation type="journal article" date="2019" name="Commun. Biol.">
        <title>The bagworm genome reveals a unique fibroin gene that provides high tensile strength.</title>
        <authorList>
            <person name="Kono N."/>
            <person name="Nakamura H."/>
            <person name="Ohtoshi R."/>
            <person name="Tomita M."/>
            <person name="Numata K."/>
            <person name="Arakawa K."/>
        </authorList>
    </citation>
    <scope>NUCLEOTIDE SEQUENCE [LARGE SCALE GENOMIC DNA]</scope>
</reference>
<proteinExistence type="predicted"/>
<sequence>MRPAARAGQRPEPTLSKSESKTESEPTGIEVRIDRDARMASVRTFAHIYRRNRGQKQKTFNVRNRQQSSASPAGAVAADDFVETILLGDFSRCSQGINEAIGDSNRQLRSVLRPSTTNDIRAKVVARKPGVYFIDVQITIPATIGFDDERRSCQRTHI</sequence>
<dbReference type="AlphaFoldDB" id="A0A4C1XRQ3"/>
<name>A0A4C1XRQ3_EUMVA</name>
<gene>
    <name evidence="2" type="ORF">EVAR_49818_1</name>
</gene>
<evidence type="ECO:0000313" key="3">
    <source>
        <dbReference type="Proteomes" id="UP000299102"/>
    </source>
</evidence>
<feature type="region of interest" description="Disordered" evidence="1">
    <location>
        <begin position="1"/>
        <end position="29"/>
    </location>
</feature>
<dbReference type="Proteomes" id="UP000299102">
    <property type="component" value="Unassembled WGS sequence"/>
</dbReference>
<organism evidence="2 3">
    <name type="scientific">Eumeta variegata</name>
    <name type="common">Bagworm moth</name>
    <name type="synonym">Eumeta japonica</name>
    <dbReference type="NCBI Taxonomy" id="151549"/>
    <lineage>
        <taxon>Eukaryota</taxon>
        <taxon>Metazoa</taxon>
        <taxon>Ecdysozoa</taxon>
        <taxon>Arthropoda</taxon>
        <taxon>Hexapoda</taxon>
        <taxon>Insecta</taxon>
        <taxon>Pterygota</taxon>
        <taxon>Neoptera</taxon>
        <taxon>Endopterygota</taxon>
        <taxon>Lepidoptera</taxon>
        <taxon>Glossata</taxon>
        <taxon>Ditrysia</taxon>
        <taxon>Tineoidea</taxon>
        <taxon>Psychidae</taxon>
        <taxon>Oiketicinae</taxon>
        <taxon>Eumeta</taxon>
    </lineage>
</organism>
<comment type="caution">
    <text evidence="2">The sequence shown here is derived from an EMBL/GenBank/DDBJ whole genome shotgun (WGS) entry which is preliminary data.</text>
</comment>
<evidence type="ECO:0000313" key="2">
    <source>
        <dbReference type="EMBL" id="GBP64885.1"/>
    </source>
</evidence>
<accession>A0A4C1XRQ3</accession>